<dbReference type="PANTHER" id="PTHR16133">
    <property type="entry name" value="SOLUTE CARRIER FAMILY 39 ZINC TRANSPORTER , MEMBER 9-RELATED"/>
    <property type="match status" value="1"/>
</dbReference>
<name>A0A7G3ZMX5_9SACH</name>
<feature type="transmembrane region" description="Helical" evidence="8">
    <location>
        <begin position="159"/>
        <end position="181"/>
    </location>
</feature>
<evidence type="ECO:0000256" key="5">
    <source>
        <dbReference type="ARBA" id="ARBA00023034"/>
    </source>
</evidence>
<comment type="subcellular location">
    <subcellularLocation>
        <location evidence="1">Endomembrane system</location>
        <topology evidence="1">Multi-pass membrane protein</topology>
    </subcellularLocation>
    <subcellularLocation>
        <location evidence="2">Golgi apparatus membrane</location>
    </subcellularLocation>
</comment>
<evidence type="ECO:0000313" key="10">
    <source>
        <dbReference type="Proteomes" id="UP000515788"/>
    </source>
</evidence>
<proteinExistence type="predicted"/>
<organism evidence="9 10">
    <name type="scientific">Torulaspora globosa</name>
    <dbReference type="NCBI Taxonomy" id="48254"/>
    <lineage>
        <taxon>Eukaryota</taxon>
        <taxon>Fungi</taxon>
        <taxon>Dikarya</taxon>
        <taxon>Ascomycota</taxon>
        <taxon>Saccharomycotina</taxon>
        <taxon>Saccharomycetes</taxon>
        <taxon>Saccharomycetales</taxon>
        <taxon>Saccharomycetaceae</taxon>
        <taxon>Torulaspora</taxon>
    </lineage>
</organism>
<feature type="transmembrane region" description="Helical" evidence="8">
    <location>
        <begin position="126"/>
        <end position="144"/>
    </location>
</feature>
<dbReference type="Pfam" id="PF02535">
    <property type="entry name" value="Zip"/>
    <property type="match status" value="2"/>
</dbReference>
<feature type="transmembrane region" description="Helical" evidence="8">
    <location>
        <begin position="6"/>
        <end position="27"/>
    </location>
</feature>
<feature type="transmembrane region" description="Helical" evidence="8">
    <location>
        <begin position="325"/>
        <end position="342"/>
    </location>
</feature>
<dbReference type="KEGG" id="tgb:HG536_0H02360"/>
<evidence type="ECO:0000256" key="1">
    <source>
        <dbReference type="ARBA" id="ARBA00004127"/>
    </source>
</evidence>
<evidence type="ECO:0000256" key="4">
    <source>
        <dbReference type="ARBA" id="ARBA00022989"/>
    </source>
</evidence>
<evidence type="ECO:0000313" key="9">
    <source>
        <dbReference type="EMBL" id="QLL34861.1"/>
    </source>
</evidence>
<gene>
    <name evidence="9" type="ORF">HG536_0H02360</name>
</gene>
<feature type="transmembrane region" description="Helical" evidence="8">
    <location>
        <begin position="39"/>
        <end position="61"/>
    </location>
</feature>
<reference evidence="9 10" key="1">
    <citation type="submission" date="2020-06" db="EMBL/GenBank/DDBJ databases">
        <title>The yeast mating-type switching endonuclease HO is a domesticated member of an unorthodox homing genetic element family.</title>
        <authorList>
            <person name="Coughlan A.Y."/>
            <person name="Lombardi L."/>
            <person name="Braun-Galleani S."/>
            <person name="Martos A.R."/>
            <person name="Galeote V."/>
            <person name="Bigey F."/>
            <person name="Dequin S."/>
            <person name="Byrne K.P."/>
            <person name="Wolfe K.H."/>
        </authorList>
    </citation>
    <scope>NUCLEOTIDE SEQUENCE [LARGE SCALE GENOMIC DNA]</scope>
    <source>
        <strain evidence="9 10">CBS764</strain>
    </source>
</reference>
<protein>
    <submittedName>
        <fullName evidence="9">Uncharacterized protein</fullName>
    </submittedName>
</protein>
<dbReference type="Proteomes" id="UP000515788">
    <property type="component" value="Chromosome 8"/>
</dbReference>
<sequence length="344" mass="36910">MAVGLVGVLLLASFLLVATFTIGWLPTQYVSRGVASSDQYIAILSRFGVGMLLGTSFTLVIPEGVDACLQHNGNVGINLLIGFMVVYILDRVVQMVMGASTGFEVLQNGTPGLESFKDLLRNPKRVFLAVLKNNVVFALVIHGLSDGIALGTTVNNESLLIVVLIAIIIHKIPAVLSLTSIMISKQRLPRWEVLSNLFIFALSTPLGYVVVSVFNLRHSEAIDWIGGNLLLMSGGSLLYASFTAFTGGDSHDHMQLEESVEGGYLREGSAFVLVDANQPSASENATTNDTHKNNNLDTSAKNVTLMTPPPQTSKMAAEMSPSRELIYVLLGVAVPTLISFTISD</sequence>
<accession>A0A7G3ZMX5</accession>
<dbReference type="OrthoDB" id="19859at2759"/>
<evidence type="ECO:0000256" key="6">
    <source>
        <dbReference type="ARBA" id="ARBA00023136"/>
    </source>
</evidence>
<dbReference type="GO" id="GO:0000139">
    <property type="term" value="C:Golgi membrane"/>
    <property type="evidence" value="ECO:0007669"/>
    <property type="project" value="UniProtKB-SubCell"/>
</dbReference>
<keyword evidence="4 8" id="KW-1133">Transmembrane helix</keyword>
<evidence type="ECO:0000256" key="2">
    <source>
        <dbReference type="ARBA" id="ARBA00004394"/>
    </source>
</evidence>
<feature type="compositionally biased region" description="Polar residues" evidence="7">
    <location>
        <begin position="295"/>
        <end position="304"/>
    </location>
</feature>
<dbReference type="InterPro" id="IPR045891">
    <property type="entry name" value="ZIP9"/>
</dbReference>
<evidence type="ECO:0000256" key="3">
    <source>
        <dbReference type="ARBA" id="ARBA00022692"/>
    </source>
</evidence>
<feature type="transmembrane region" description="Helical" evidence="8">
    <location>
        <begin position="73"/>
        <end position="89"/>
    </location>
</feature>
<dbReference type="EMBL" id="CP059253">
    <property type="protein sequence ID" value="QLL34861.1"/>
    <property type="molecule type" value="Genomic_DNA"/>
</dbReference>
<feature type="transmembrane region" description="Helical" evidence="8">
    <location>
        <begin position="193"/>
        <end position="213"/>
    </location>
</feature>
<keyword evidence="5" id="KW-0333">Golgi apparatus</keyword>
<dbReference type="GO" id="GO:0046873">
    <property type="term" value="F:metal ion transmembrane transporter activity"/>
    <property type="evidence" value="ECO:0007669"/>
    <property type="project" value="InterPro"/>
</dbReference>
<dbReference type="RefSeq" id="XP_037141535.1">
    <property type="nucleotide sequence ID" value="XM_037285639.1"/>
</dbReference>
<keyword evidence="3 8" id="KW-0812">Transmembrane</keyword>
<keyword evidence="6 8" id="KW-0472">Membrane</keyword>
<dbReference type="AlphaFoldDB" id="A0A7G3ZMX5"/>
<dbReference type="PANTHER" id="PTHR16133:SF0">
    <property type="entry name" value="ZINC_IRON REGULATED TRANSPORTER-RELATED PROTEIN 102B, ISOFORM E"/>
    <property type="match status" value="1"/>
</dbReference>
<evidence type="ECO:0000256" key="7">
    <source>
        <dbReference type="SAM" id="MobiDB-lite"/>
    </source>
</evidence>
<keyword evidence="10" id="KW-1185">Reference proteome</keyword>
<dbReference type="GO" id="GO:0006829">
    <property type="term" value="P:zinc ion transport"/>
    <property type="evidence" value="ECO:0007669"/>
    <property type="project" value="InterPro"/>
</dbReference>
<feature type="region of interest" description="Disordered" evidence="7">
    <location>
        <begin position="281"/>
        <end position="304"/>
    </location>
</feature>
<evidence type="ECO:0000256" key="8">
    <source>
        <dbReference type="SAM" id="Phobius"/>
    </source>
</evidence>
<dbReference type="InterPro" id="IPR003689">
    <property type="entry name" value="ZIP"/>
</dbReference>
<feature type="transmembrane region" description="Helical" evidence="8">
    <location>
        <begin position="225"/>
        <end position="245"/>
    </location>
</feature>
<dbReference type="GeneID" id="59328127"/>